<keyword evidence="4" id="KW-0346">Stress response</keyword>
<dbReference type="PANTHER" id="PTHR14187">
    <property type="entry name" value="ALPHA KINASE/ELONGATION FACTOR 2 KINASE"/>
    <property type="match status" value="1"/>
</dbReference>
<dbReference type="InterPro" id="IPR043129">
    <property type="entry name" value="ATPase_NBD"/>
</dbReference>
<dbReference type="STRING" id="1076935.U4LPG4"/>
<dbReference type="PRINTS" id="PR00301">
    <property type="entry name" value="HEATSHOCK70"/>
</dbReference>
<sequence length="604" mass="67577">MAQLHKIVVGIDFGTTYSAAAWASTASPDHITLIGNWPTVGTRTHHSAPTEISYPGAHTGNTTDFQWGYDIPSTWLRLKWFKLLLETNDARVHSSMPLPQDMTPTDVARDYLSALYKHTMETLNRQNSKALMDTMKYVRPGQICEVHDVTRIWVRVEFVVTVPAVWSDAAKNRTRKAAETAGMGHHNLSLLSEPEAAAIYSIKIQDTGSIKVGNRIVVCDAGGGTVDLISYTVVALEPNLQVRECAVGTGEFAGSTYIDRNWETFLRSKLGEERYKSLSPETHQRIMRNFEEVKCAFEDRLEKDKFYVSIPTLGTVQEAERGLNVVHEIKSLFDPIVHQIIDLVSKQVYASSNGGNYTVSSVLLVGGFGESQYLFKRVRDWAALYNIETLQPRDAATAVVKGAVIRGLEKAMGQPSGNVVRLARRHYGTPMSTYFMEGVHNPDDAYTDPLTGKKMARNQISWFINKGDQLTDDKIISRPFTRSFRKYGGPWLDAMVACDLDRAPPRITPDVKSLCVITADLASVKKKSYERKWKNWRRYYTARYNLNMRILSGDMEFELIFDGASYGKCKVDFDAGLPAPAGSLPSKPSSSMFTRQRNVAEVPG</sequence>
<evidence type="ECO:0000313" key="4">
    <source>
        <dbReference type="EMBL" id="CCX31215.1"/>
    </source>
</evidence>
<evidence type="ECO:0000313" key="5">
    <source>
        <dbReference type="Proteomes" id="UP000018144"/>
    </source>
</evidence>
<protein>
    <submittedName>
        <fullName evidence="4">Similar to Heat shock 70 kDa protein 12A acc. no. O43301</fullName>
    </submittedName>
</protein>
<accession>U4LPG4</accession>
<dbReference type="InterPro" id="IPR013126">
    <property type="entry name" value="Hsp_70_fam"/>
</dbReference>
<proteinExistence type="predicted"/>
<keyword evidence="5" id="KW-1185">Reference proteome</keyword>
<gene>
    <name evidence="4" type="ORF">PCON_10343</name>
</gene>
<dbReference type="SUPFAM" id="SSF53067">
    <property type="entry name" value="Actin-like ATPase domain"/>
    <property type="match status" value="2"/>
</dbReference>
<organism evidence="4 5">
    <name type="scientific">Pyronema omphalodes (strain CBS 100304)</name>
    <name type="common">Pyronema confluens</name>
    <dbReference type="NCBI Taxonomy" id="1076935"/>
    <lineage>
        <taxon>Eukaryota</taxon>
        <taxon>Fungi</taxon>
        <taxon>Dikarya</taxon>
        <taxon>Ascomycota</taxon>
        <taxon>Pezizomycotina</taxon>
        <taxon>Pezizomycetes</taxon>
        <taxon>Pezizales</taxon>
        <taxon>Pyronemataceae</taxon>
        <taxon>Pyronema</taxon>
    </lineage>
</organism>
<dbReference type="GO" id="GO:0005524">
    <property type="term" value="F:ATP binding"/>
    <property type="evidence" value="ECO:0007669"/>
    <property type="project" value="UniProtKB-KW"/>
</dbReference>
<keyword evidence="2" id="KW-0067">ATP-binding</keyword>
<reference evidence="4 5" key="1">
    <citation type="journal article" date="2013" name="PLoS Genet.">
        <title>The genome and development-dependent transcriptomes of Pyronema confluens: a window into fungal evolution.</title>
        <authorList>
            <person name="Traeger S."/>
            <person name="Altegoer F."/>
            <person name="Freitag M."/>
            <person name="Gabaldon T."/>
            <person name="Kempken F."/>
            <person name="Kumar A."/>
            <person name="Marcet-Houben M."/>
            <person name="Poggeler S."/>
            <person name="Stajich J.E."/>
            <person name="Nowrousian M."/>
        </authorList>
    </citation>
    <scope>NUCLEOTIDE SEQUENCE [LARGE SCALE GENOMIC DNA]</scope>
    <source>
        <strain evidence="5">CBS 100304</strain>
        <tissue evidence="4">Vegetative mycelium</tissue>
    </source>
</reference>
<evidence type="ECO:0000256" key="3">
    <source>
        <dbReference type="SAM" id="MobiDB-lite"/>
    </source>
</evidence>
<dbReference type="AlphaFoldDB" id="U4LPG4"/>
<evidence type="ECO:0000256" key="1">
    <source>
        <dbReference type="ARBA" id="ARBA00022741"/>
    </source>
</evidence>
<feature type="region of interest" description="Disordered" evidence="3">
    <location>
        <begin position="582"/>
        <end position="604"/>
    </location>
</feature>
<dbReference type="GO" id="GO:0140662">
    <property type="term" value="F:ATP-dependent protein folding chaperone"/>
    <property type="evidence" value="ECO:0007669"/>
    <property type="project" value="InterPro"/>
</dbReference>
<dbReference type="OMA" id="RNQVSWF"/>
<dbReference type="Gene3D" id="3.30.420.40">
    <property type="match status" value="2"/>
</dbReference>
<feature type="compositionally biased region" description="Polar residues" evidence="3">
    <location>
        <begin position="586"/>
        <end position="597"/>
    </location>
</feature>
<keyword evidence="1" id="KW-0547">Nucleotide-binding</keyword>
<evidence type="ECO:0000256" key="2">
    <source>
        <dbReference type="ARBA" id="ARBA00022840"/>
    </source>
</evidence>
<dbReference type="Pfam" id="PF00012">
    <property type="entry name" value="HSP70"/>
    <property type="match status" value="1"/>
</dbReference>
<dbReference type="OrthoDB" id="2963168at2759"/>
<dbReference type="PANTHER" id="PTHR14187:SF82">
    <property type="entry name" value="FAMILY CHAPERONE, PUTATIVE (AFU_ORTHOLOGUE AFUA_7G08575)-RELATED"/>
    <property type="match status" value="1"/>
</dbReference>
<dbReference type="eggNOG" id="KOG0101">
    <property type="taxonomic scope" value="Eukaryota"/>
</dbReference>
<dbReference type="CDD" id="cd10170">
    <property type="entry name" value="ASKHA_NBD_HSP70"/>
    <property type="match status" value="1"/>
</dbReference>
<dbReference type="Proteomes" id="UP000018144">
    <property type="component" value="Unassembled WGS sequence"/>
</dbReference>
<name>U4LPG4_PYROM</name>
<dbReference type="Gene3D" id="3.90.640.10">
    <property type="entry name" value="Actin, Chain A, domain 4"/>
    <property type="match status" value="1"/>
</dbReference>
<dbReference type="EMBL" id="HF935557">
    <property type="protein sequence ID" value="CCX31215.1"/>
    <property type="molecule type" value="Genomic_DNA"/>
</dbReference>